<sequence length="148" mass="16558">MESIRYWNDAPLKWETIKLFSERARPLEIFIENKSKYALELTEDFLDSGQRVDSTFTKSIAPGSSWLTLVANKPPGMSVGGGLNNPCLGGHKTFVCLSDVEQTAKWAYQEAKDGFFKSCSFDECRAIAETAPAKYCPSQRIVFTVDKS</sequence>
<evidence type="ECO:0000313" key="2">
    <source>
        <dbReference type="Proteomes" id="UP001195483"/>
    </source>
</evidence>
<proteinExistence type="predicted"/>
<evidence type="ECO:0000313" key="1">
    <source>
        <dbReference type="EMBL" id="KAK3577155.1"/>
    </source>
</evidence>
<comment type="caution">
    <text evidence="1">The sequence shown here is derived from an EMBL/GenBank/DDBJ whole genome shotgun (WGS) entry which is preliminary data.</text>
</comment>
<reference evidence="1" key="1">
    <citation type="journal article" date="2021" name="Genome Biol. Evol.">
        <title>A High-Quality Reference Genome for a Parasitic Bivalve with Doubly Uniparental Inheritance (Bivalvia: Unionida).</title>
        <authorList>
            <person name="Smith C.H."/>
        </authorList>
    </citation>
    <scope>NUCLEOTIDE SEQUENCE</scope>
    <source>
        <strain evidence="1">CHS0354</strain>
    </source>
</reference>
<organism evidence="1 2">
    <name type="scientific">Potamilus streckersoni</name>
    <dbReference type="NCBI Taxonomy" id="2493646"/>
    <lineage>
        <taxon>Eukaryota</taxon>
        <taxon>Metazoa</taxon>
        <taxon>Spiralia</taxon>
        <taxon>Lophotrochozoa</taxon>
        <taxon>Mollusca</taxon>
        <taxon>Bivalvia</taxon>
        <taxon>Autobranchia</taxon>
        <taxon>Heteroconchia</taxon>
        <taxon>Palaeoheterodonta</taxon>
        <taxon>Unionida</taxon>
        <taxon>Unionoidea</taxon>
        <taxon>Unionidae</taxon>
        <taxon>Ambleminae</taxon>
        <taxon>Lampsilini</taxon>
        <taxon>Potamilus</taxon>
    </lineage>
</organism>
<reference evidence="1" key="2">
    <citation type="journal article" date="2021" name="Genome Biol. Evol.">
        <title>Developing a high-quality reference genome for a parasitic bivalve with doubly uniparental inheritance (Bivalvia: Unionida).</title>
        <authorList>
            <person name="Smith C.H."/>
        </authorList>
    </citation>
    <scope>NUCLEOTIDE SEQUENCE</scope>
    <source>
        <strain evidence="1">CHS0354</strain>
        <tissue evidence="1">Mantle</tissue>
    </source>
</reference>
<reference evidence="1" key="3">
    <citation type="submission" date="2023-05" db="EMBL/GenBank/DDBJ databases">
        <authorList>
            <person name="Smith C.H."/>
        </authorList>
    </citation>
    <scope>NUCLEOTIDE SEQUENCE</scope>
    <source>
        <strain evidence="1">CHS0354</strain>
        <tissue evidence="1">Mantle</tissue>
    </source>
</reference>
<protein>
    <submittedName>
        <fullName evidence="1">Uncharacterized protein</fullName>
    </submittedName>
</protein>
<dbReference type="EMBL" id="JAEAOA010002192">
    <property type="protein sequence ID" value="KAK3577155.1"/>
    <property type="molecule type" value="Genomic_DNA"/>
</dbReference>
<name>A0AAE0VHR6_9BIVA</name>
<keyword evidence="2" id="KW-1185">Reference proteome</keyword>
<gene>
    <name evidence="1" type="ORF">CHS0354_037491</name>
</gene>
<dbReference type="Proteomes" id="UP001195483">
    <property type="component" value="Unassembled WGS sequence"/>
</dbReference>
<dbReference type="AlphaFoldDB" id="A0AAE0VHR6"/>
<accession>A0AAE0VHR6</accession>